<evidence type="ECO:0000313" key="2">
    <source>
        <dbReference type="Proteomes" id="UP000516437"/>
    </source>
</evidence>
<accession>A0A6A1UMF3</accession>
<dbReference type="AlphaFoldDB" id="A0A6A1UMF3"/>
<name>A0A6A1UMF3_9ROSI</name>
<evidence type="ECO:0000313" key="1">
    <source>
        <dbReference type="EMBL" id="KAB1201098.1"/>
    </source>
</evidence>
<dbReference type="EMBL" id="RXIC02000097">
    <property type="protein sequence ID" value="KAB1201098.1"/>
    <property type="molecule type" value="Genomic_DNA"/>
</dbReference>
<dbReference type="Proteomes" id="UP000516437">
    <property type="component" value="Unassembled WGS sequence"/>
</dbReference>
<proteinExistence type="predicted"/>
<protein>
    <submittedName>
        <fullName evidence="1">Uncharacterized protein</fullName>
    </submittedName>
</protein>
<keyword evidence="2" id="KW-1185">Reference proteome</keyword>
<reference evidence="1 2" key="1">
    <citation type="journal article" date="2019" name="Plant Biotechnol. J.">
        <title>The red bayberry genome and genetic basis of sex determination.</title>
        <authorList>
            <person name="Jia H.M."/>
            <person name="Jia H.J."/>
            <person name="Cai Q.L."/>
            <person name="Wang Y."/>
            <person name="Zhao H.B."/>
            <person name="Yang W.F."/>
            <person name="Wang G.Y."/>
            <person name="Li Y.H."/>
            <person name="Zhan D.L."/>
            <person name="Shen Y.T."/>
            <person name="Niu Q.F."/>
            <person name="Chang L."/>
            <person name="Qiu J."/>
            <person name="Zhao L."/>
            <person name="Xie H.B."/>
            <person name="Fu W.Y."/>
            <person name="Jin J."/>
            <person name="Li X.W."/>
            <person name="Jiao Y."/>
            <person name="Zhou C.C."/>
            <person name="Tu T."/>
            <person name="Chai C.Y."/>
            <person name="Gao J.L."/>
            <person name="Fan L.J."/>
            <person name="van de Weg E."/>
            <person name="Wang J.Y."/>
            <person name="Gao Z.S."/>
        </authorList>
    </citation>
    <scope>NUCLEOTIDE SEQUENCE [LARGE SCALE GENOMIC DNA]</scope>
    <source>
        <tissue evidence="1">Leaves</tissue>
    </source>
</reference>
<organism evidence="1 2">
    <name type="scientific">Morella rubra</name>
    <name type="common">Chinese bayberry</name>
    <dbReference type="NCBI Taxonomy" id="262757"/>
    <lineage>
        <taxon>Eukaryota</taxon>
        <taxon>Viridiplantae</taxon>
        <taxon>Streptophyta</taxon>
        <taxon>Embryophyta</taxon>
        <taxon>Tracheophyta</taxon>
        <taxon>Spermatophyta</taxon>
        <taxon>Magnoliopsida</taxon>
        <taxon>eudicotyledons</taxon>
        <taxon>Gunneridae</taxon>
        <taxon>Pentapetalae</taxon>
        <taxon>rosids</taxon>
        <taxon>fabids</taxon>
        <taxon>Fagales</taxon>
        <taxon>Myricaceae</taxon>
        <taxon>Morella</taxon>
    </lineage>
</organism>
<gene>
    <name evidence="1" type="ORF">CJ030_MR0G005096</name>
</gene>
<sequence>MHGTLFTTRGMPEWFSNTSCGTSDITLAHDLDNNRKWIGYAVFIDYEVYDLHQPRRLDVIRPKEATILFRKAYDCWMGPNTWLLNYFHFADTSSNVVMFKWVLRSINGRHDIPIDQGLHFFAPEFRNRTDARRGIWAYIPAEWFMEQFTDLERLSDITTSISTSRTIHLCGQRYIAPPKIKKWGAGIVYEDNATEFFSSIAPPGLEPEFYNRLSYYFGKCTLGVIPPLPSIDLSVQERTSSVATINAAFVTFRALLIIEFPDTCTPQNLVSNNYFEKLLEVKC</sequence>
<comment type="caution">
    <text evidence="1">The sequence shown here is derived from an EMBL/GenBank/DDBJ whole genome shotgun (WGS) entry which is preliminary data.</text>
</comment>